<organism evidence="7 8">
    <name type="scientific">Cladonia borealis</name>
    <dbReference type="NCBI Taxonomy" id="184061"/>
    <lineage>
        <taxon>Eukaryota</taxon>
        <taxon>Fungi</taxon>
        <taxon>Dikarya</taxon>
        <taxon>Ascomycota</taxon>
        <taxon>Pezizomycotina</taxon>
        <taxon>Lecanoromycetes</taxon>
        <taxon>OSLEUM clade</taxon>
        <taxon>Lecanoromycetidae</taxon>
        <taxon>Lecanorales</taxon>
        <taxon>Lecanorineae</taxon>
        <taxon>Cladoniaceae</taxon>
        <taxon>Cladonia</taxon>
    </lineage>
</organism>
<dbReference type="GO" id="GO:0003677">
    <property type="term" value="F:DNA binding"/>
    <property type="evidence" value="ECO:0007669"/>
    <property type="project" value="InterPro"/>
</dbReference>
<dbReference type="Pfam" id="PF04082">
    <property type="entry name" value="Fungal_trans"/>
    <property type="match status" value="1"/>
</dbReference>
<dbReference type="CDD" id="cd12148">
    <property type="entry name" value="fungal_TF_MHR"/>
    <property type="match status" value="1"/>
</dbReference>
<keyword evidence="2" id="KW-0805">Transcription regulation</keyword>
<dbReference type="InterPro" id="IPR001138">
    <property type="entry name" value="Zn2Cys6_DnaBD"/>
</dbReference>
<evidence type="ECO:0000256" key="5">
    <source>
        <dbReference type="SAM" id="MobiDB-lite"/>
    </source>
</evidence>
<proteinExistence type="predicted"/>
<dbReference type="Proteomes" id="UP001166286">
    <property type="component" value="Unassembled WGS sequence"/>
</dbReference>
<dbReference type="AlphaFoldDB" id="A0AA39V6V9"/>
<keyword evidence="1" id="KW-0479">Metal-binding</keyword>
<dbReference type="SUPFAM" id="SSF57701">
    <property type="entry name" value="Zn2/Cys6 DNA-binding domain"/>
    <property type="match status" value="1"/>
</dbReference>
<dbReference type="InterPro" id="IPR007219">
    <property type="entry name" value="XnlR_reg_dom"/>
</dbReference>
<sequence>MSDEPRPKKMRKGTRSCTECRRRKKTCVPHPGSLNACAECFARGTTCRPQEPTQTSDQSARESRQNLQRRVAELENALLSISKKLDTTDSASHPEQDAMKIHHEFRPDGSPPTPASLMNSPPDNFLDNAPVLSLFDNAILSRRQDVSSLGTTIADTASPTTSMNSSENMKLEKARQTLLSLFPSQARLEEILGAADLWWPSWQHTLPETFGASSAYTFDKFIADSKLSDSVPKLAKGLLCIAIVLQEIPFGTDLQASTAIDMASRYVAMIEELVLSDDELAGTLDGIECLILQAKYGANNGRLRKAWITFRRGISFAQLLGCHLSSTQPDELHEQVLRRRNIWNALYFGDRYLSLLLGLPYCVSEMHIHPTAFNGFYPVRAETECAGSDYLFRLAKLVGYIIDRNQTTAPTETLTMTVKIDGEMMDLAASMSSEWWALDMRKDEVASLLYHRILPQFWHHQARALLHLPFMLKATTDRRYGYSKIAALESARGMLNLFHIFRPVQGFGSPVCKIMDFQAFTAAMILVLNFLGVSSSSPGNEVKEADEDRKLVSTTTSILQRASVERGGGVATQAARALEMFIKAKDHECLDGQAVCKVAIPYFGTVIFGPGTSFAKELRPTQHRPQVPTPEEEPPVYLNSDQSTCFVEPARIPPEFNNGGFPLQQTQSRGTDMNAFTTANLDLDGDWSWFWDNTEFPYGDMQSLAGLPSLS</sequence>
<feature type="domain" description="Zn(2)-C6 fungal-type" evidence="6">
    <location>
        <begin position="16"/>
        <end position="47"/>
    </location>
</feature>
<dbReference type="GO" id="GO:0000981">
    <property type="term" value="F:DNA-binding transcription factor activity, RNA polymerase II-specific"/>
    <property type="evidence" value="ECO:0007669"/>
    <property type="project" value="InterPro"/>
</dbReference>
<dbReference type="EMBL" id="JAFEKC020000019">
    <property type="protein sequence ID" value="KAK0508920.1"/>
    <property type="molecule type" value="Genomic_DNA"/>
</dbReference>
<reference evidence="7" key="1">
    <citation type="submission" date="2023-03" db="EMBL/GenBank/DDBJ databases">
        <title>Complete genome of Cladonia borealis.</title>
        <authorList>
            <person name="Park H."/>
        </authorList>
    </citation>
    <scope>NUCLEOTIDE SEQUENCE</scope>
    <source>
        <strain evidence="7">ANT050790</strain>
    </source>
</reference>
<protein>
    <recommendedName>
        <fullName evidence="6">Zn(2)-C6 fungal-type domain-containing protein</fullName>
    </recommendedName>
</protein>
<dbReference type="InterPro" id="IPR036864">
    <property type="entry name" value="Zn2-C6_fun-type_DNA-bd_sf"/>
</dbReference>
<keyword evidence="8" id="KW-1185">Reference proteome</keyword>
<dbReference type="GO" id="GO:0006351">
    <property type="term" value="P:DNA-templated transcription"/>
    <property type="evidence" value="ECO:0007669"/>
    <property type="project" value="InterPro"/>
</dbReference>
<feature type="region of interest" description="Disordered" evidence="5">
    <location>
        <begin position="46"/>
        <end position="67"/>
    </location>
</feature>
<dbReference type="PANTHER" id="PTHR47840:SF1">
    <property type="entry name" value="ZN(II)2CYS6 TRANSCRIPTION FACTOR (EUROFUNG)"/>
    <property type="match status" value="1"/>
</dbReference>
<accession>A0AA39V6V9</accession>
<gene>
    <name evidence="7" type="ORF">JMJ35_008291</name>
</gene>
<evidence type="ECO:0000313" key="7">
    <source>
        <dbReference type="EMBL" id="KAK0508920.1"/>
    </source>
</evidence>
<dbReference type="CDD" id="cd00067">
    <property type="entry name" value="GAL4"/>
    <property type="match status" value="1"/>
</dbReference>
<dbReference type="PROSITE" id="PS00463">
    <property type="entry name" value="ZN2_CY6_FUNGAL_1"/>
    <property type="match status" value="1"/>
</dbReference>
<evidence type="ECO:0000313" key="8">
    <source>
        <dbReference type="Proteomes" id="UP001166286"/>
    </source>
</evidence>
<comment type="caution">
    <text evidence="7">The sequence shown here is derived from an EMBL/GenBank/DDBJ whole genome shotgun (WGS) entry which is preliminary data.</text>
</comment>
<keyword evidence="4" id="KW-0539">Nucleus</keyword>
<evidence type="ECO:0000256" key="4">
    <source>
        <dbReference type="ARBA" id="ARBA00023242"/>
    </source>
</evidence>
<evidence type="ECO:0000256" key="2">
    <source>
        <dbReference type="ARBA" id="ARBA00023015"/>
    </source>
</evidence>
<keyword evidence="3" id="KW-0804">Transcription</keyword>
<name>A0AA39V6V9_9LECA</name>
<evidence type="ECO:0000256" key="3">
    <source>
        <dbReference type="ARBA" id="ARBA00023163"/>
    </source>
</evidence>
<dbReference type="PANTHER" id="PTHR47840">
    <property type="entry name" value="ZN(II)2CYS6 TRANSCRIPTION FACTOR (EUROFUNG)-RELATED"/>
    <property type="match status" value="1"/>
</dbReference>
<dbReference type="SMART" id="SM00906">
    <property type="entry name" value="Fungal_trans"/>
    <property type="match status" value="1"/>
</dbReference>
<evidence type="ECO:0000259" key="6">
    <source>
        <dbReference type="PROSITE" id="PS00463"/>
    </source>
</evidence>
<dbReference type="Gene3D" id="4.10.240.10">
    <property type="entry name" value="Zn(2)-C6 fungal-type DNA-binding domain"/>
    <property type="match status" value="1"/>
</dbReference>
<dbReference type="GO" id="GO:0008270">
    <property type="term" value="F:zinc ion binding"/>
    <property type="evidence" value="ECO:0007669"/>
    <property type="project" value="InterPro"/>
</dbReference>
<feature type="compositionally biased region" description="Polar residues" evidence="5">
    <location>
        <begin position="47"/>
        <end position="58"/>
    </location>
</feature>
<evidence type="ECO:0000256" key="1">
    <source>
        <dbReference type="ARBA" id="ARBA00022723"/>
    </source>
</evidence>